<dbReference type="HOGENOM" id="CLU_2360467_0_0_1"/>
<organism evidence="1 2">
    <name type="scientific">Piloderma croceum (strain F 1598)</name>
    <dbReference type="NCBI Taxonomy" id="765440"/>
    <lineage>
        <taxon>Eukaryota</taxon>
        <taxon>Fungi</taxon>
        <taxon>Dikarya</taxon>
        <taxon>Basidiomycota</taxon>
        <taxon>Agaricomycotina</taxon>
        <taxon>Agaricomycetes</taxon>
        <taxon>Agaricomycetidae</taxon>
        <taxon>Atheliales</taxon>
        <taxon>Atheliaceae</taxon>
        <taxon>Piloderma</taxon>
    </lineage>
</organism>
<proteinExistence type="predicted"/>
<sequence>MVSSISCEVIHQKSPPFLGYWSALQSSNKLAVIFYRCPILMDDERIAKFQKACVSPGRCGRFYQICQRTPHSAHPNHSTATSFRRAHFLHRSCQVS</sequence>
<gene>
    <name evidence="1" type="ORF">PILCRDRAFT_136334</name>
</gene>
<dbReference type="AlphaFoldDB" id="A0A0C3CPS4"/>
<dbReference type="EMBL" id="KN832971">
    <property type="protein sequence ID" value="KIM91672.1"/>
    <property type="molecule type" value="Genomic_DNA"/>
</dbReference>
<accession>A0A0C3CPS4</accession>
<evidence type="ECO:0000313" key="1">
    <source>
        <dbReference type="EMBL" id="KIM91672.1"/>
    </source>
</evidence>
<dbReference type="Proteomes" id="UP000054166">
    <property type="component" value="Unassembled WGS sequence"/>
</dbReference>
<reference evidence="1 2" key="1">
    <citation type="submission" date="2014-04" db="EMBL/GenBank/DDBJ databases">
        <authorList>
            <consortium name="DOE Joint Genome Institute"/>
            <person name="Kuo A."/>
            <person name="Tarkka M."/>
            <person name="Buscot F."/>
            <person name="Kohler A."/>
            <person name="Nagy L.G."/>
            <person name="Floudas D."/>
            <person name="Copeland A."/>
            <person name="Barry K.W."/>
            <person name="Cichocki N."/>
            <person name="Veneault-Fourrey C."/>
            <person name="LaButti K."/>
            <person name="Lindquist E.A."/>
            <person name="Lipzen A."/>
            <person name="Lundell T."/>
            <person name="Morin E."/>
            <person name="Murat C."/>
            <person name="Sun H."/>
            <person name="Tunlid A."/>
            <person name="Henrissat B."/>
            <person name="Grigoriev I.V."/>
            <person name="Hibbett D.S."/>
            <person name="Martin F."/>
            <person name="Nordberg H.P."/>
            <person name="Cantor M.N."/>
            <person name="Hua S.X."/>
        </authorList>
    </citation>
    <scope>NUCLEOTIDE SEQUENCE [LARGE SCALE GENOMIC DNA]</scope>
    <source>
        <strain evidence="1 2">F 1598</strain>
    </source>
</reference>
<name>A0A0C3CPS4_PILCF</name>
<dbReference type="InParanoid" id="A0A0C3CPS4"/>
<evidence type="ECO:0000313" key="2">
    <source>
        <dbReference type="Proteomes" id="UP000054166"/>
    </source>
</evidence>
<reference evidence="2" key="2">
    <citation type="submission" date="2015-01" db="EMBL/GenBank/DDBJ databases">
        <title>Evolutionary Origins and Diversification of the Mycorrhizal Mutualists.</title>
        <authorList>
            <consortium name="DOE Joint Genome Institute"/>
            <consortium name="Mycorrhizal Genomics Consortium"/>
            <person name="Kohler A."/>
            <person name="Kuo A."/>
            <person name="Nagy L.G."/>
            <person name="Floudas D."/>
            <person name="Copeland A."/>
            <person name="Barry K.W."/>
            <person name="Cichocki N."/>
            <person name="Veneault-Fourrey C."/>
            <person name="LaButti K."/>
            <person name="Lindquist E.A."/>
            <person name="Lipzen A."/>
            <person name="Lundell T."/>
            <person name="Morin E."/>
            <person name="Murat C."/>
            <person name="Riley R."/>
            <person name="Ohm R."/>
            <person name="Sun H."/>
            <person name="Tunlid A."/>
            <person name="Henrissat B."/>
            <person name="Grigoriev I.V."/>
            <person name="Hibbett D.S."/>
            <person name="Martin F."/>
        </authorList>
    </citation>
    <scope>NUCLEOTIDE SEQUENCE [LARGE SCALE GENOMIC DNA]</scope>
    <source>
        <strain evidence="2">F 1598</strain>
    </source>
</reference>
<keyword evidence="2" id="KW-1185">Reference proteome</keyword>
<protein>
    <submittedName>
        <fullName evidence="1">Uncharacterized protein</fullName>
    </submittedName>
</protein>